<dbReference type="Proteomes" id="UP001595823">
    <property type="component" value="Unassembled WGS sequence"/>
</dbReference>
<protein>
    <submittedName>
        <fullName evidence="1">Uncharacterized protein</fullName>
    </submittedName>
</protein>
<proteinExistence type="predicted"/>
<sequence>MPVLYLPPDTEDLGAIYHYGQRFEVRLDAGAGTAFLLYPASPDDDTPVAERTPAVIANCSRGVWAKITIYCDKQYRLSRTFTNWEHEIRDSIMLLVRRH</sequence>
<evidence type="ECO:0000313" key="1">
    <source>
        <dbReference type="EMBL" id="MFC4334621.1"/>
    </source>
</evidence>
<dbReference type="RefSeq" id="WP_380618487.1">
    <property type="nucleotide sequence ID" value="NZ_JBHSDK010000007.1"/>
</dbReference>
<evidence type="ECO:0000313" key="2">
    <source>
        <dbReference type="Proteomes" id="UP001595823"/>
    </source>
</evidence>
<dbReference type="EMBL" id="JBHSDK010000007">
    <property type="protein sequence ID" value="MFC4334621.1"/>
    <property type="molecule type" value="Genomic_DNA"/>
</dbReference>
<accession>A0ABV8TV36</accession>
<comment type="caution">
    <text evidence="1">The sequence shown here is derived from an EMBL/GenBank/DDBJ whole genome shotgun (WGS) entry which is preliminary data.</text>
</comment>
<organism evidence="1 2">
    <name type="scientific">Salininema proteolyticum</name>
    <dbReference type="NCBI Taxonomy" id="1607685"/>
    <lineage>
        <taxon>Bacteria</taxon>
        <taxon>Bacillati</taxon>
        <taxon>Actinomycetota</taxon>
        <taxon>Actinomycetes</taxon>
        <taxon>Glycomycetales</taxon>
        <taxon>Glycomycetaceae</taxon>
        <taxon>Salininema</taxon>
    </lineage>
</organism>
<gene>
    <name evidence="1" type="ORF">ACFPET_05355</name>
</gene>
<name>A0ABV8TV36_9ACTN</name>
<keyword evidence="2" id="KW-1185">Reference proteome</keyword>
<reference evidence="2" key="1">
    <citation type="journal article" date="2019" name="Int. J. Syst. Evol. Microbiol.">
        <title>The Global Catalogue of Microorganisms (GCM) 10K type strain sequencing project: providing services to taxonomists for standard genome sequencing and annotation.</title>
        <authorList>
            <consortium name="The Broad Institute Genomics Platform"/>
            <consortium name="The Broad Institute Genome Sequencing Center for Infectious Disease"/>
            <person name="Wu L."/>
            <person name="Ma J."/>
        </authorList>
    </citation>
    <scope>NUCLEOTIDE SEQUENCE [LARGE SCALE GENOMIC DNA]</scope>
    <source>
        <strain evidence="2">IBRC-M 10908</strain>
    </source>
</reference>